<dbReference type="SUPFAM" id="SSF50346">
    <property type="entry name" value="PRC-barrel domain"/>
    <property type="match status" value="1"/>
</dbReference>
<dbReference type="EMBL" id="WBMO01000001">
    <property type="protein sequence ID" value="MDV2474505.1"/>
    <property type="molecule type" value="Genomic_DNA"/>
</dbReference>
<keyword evidence="2" id="KW-1185">Reference proteome</keyword>
<organism evidence="1 2">
    <name type="scientific">Rhodococcus zopfii</name>
    <dbReference type="NCBI Taxonomy" id="43772"/>
    <lineage>
        <taxon>Bacteria</taxon>
        <taxon>Bacillati</taxon>
        <taxon>Actinomycetota</taxon>
        <taxon>Actinomycetes</taxon>
        <taxon>Mycobacteriales</taxon>
        <taxon>Nocardiaceae</taxon>
        <taxon>Rhodococcus</taxon>
    </lineage>
</organism>
<gene>
    <name evidence="1" type="ORF">F8M49_02100</name>
</gene>
<reference evidence="1 2" key="1">
    <citation type="submission" date="2019-10" db="EMBL/GenBank/DDBJ databases">
        <title>Draft Genome Assembly of Rhodococcus zopfii DSM44189.</title>
        <authorList>
            <person name="Sutton J.M."/>
            <person name="Akob D.M."/>
            <person name="Bushman T.J."/>
        </authorList>
    </citation>
    <scope>NUCLEOTIDE SEQUENCE [LARGE SCALE GENOMIC DNA]</scope>
    <source>
        <strain evidence="1 2">DSM 44189</strain>
    </source>
</reference>
<evidence type="ECO:0000313" key="2">
    <source>
        <dbReference type="Proteomes" id="UP001275440"/>
    </source>
</evidence>
<dbReference type="InterPro" id="IPR011033">
    <property type="entry name" value="PRC_barrel-like_sf"/>
</dbReference>
<protein>
    <submittedName>
        <fullName evidence="1">PRC-barrel domain containing protein</fullName>
    </submittedName>
</protein>
<comment type="caution">
    <text evidence="1">The sequence shown here is derived from an EMBL/GenBank/DDBJ whole genome shotgun (WGS) entry which is preliminary data.</text>
</comment>
<dbReference type="Proteomes" id="UP001275440">
    <property type="component" value="Unassembled WGS sequence"/>
</dbReference>
<proteinExistence type="predicted"/>
<name>A0ABU3WKJ0_9NOCA</name>
<evidence type="ECO:0000313" key="1">
    <source>
        <dbReference type="EMBL" id="MDV2474505.1"/>
    </source>
</evidence>
<accession>A0ABU3WKJ0</accession>
<sequence>MRLSEIIGAQARDGGGHRLGTVVDVRFSYDEGMRPTLVALLVSPRSGGSFLGYERRSVDAPALIARYLRWRHRGAFLVRWADVRLIGDGWVEVRDGYRKFAPALP</sequence>